<keyword evidence="2" id="KW-1185">Reference proteome</keyword>
<dbReference type="EMBL" id="KN825100">
    <property type="protein sequence ID" value="KIK94529.1"/>
    <property type="molecule type" value="Genomic_DNA"/>
</dbReference>
<reference evidence="1 2" key="1">
    <citation type="submission" date="2014-04" db="EMBL/GenBank/DDBJ databases">
        <authorList>
            <consortium name="DOE Joint Genome Institute"/>
            <person name="Kuo A."/>
            <person name="Kohler A."/>
            <person name="Jargeat P."/>
            <person name="Nagy L.G."/>
            <person name="Floudas D."/>
            <person name="Copeland A."/>
            <person name="Barry K.W."/>
            <person name="Cichocki N."/>
            <person name="Veneault-Fourrey C."/>
            <person name="LaButti K."/>
            <person name="Lindquist E.A."/>
            <person name="Lipzen A."/>
            <person name="Lundell T."/>
            <person name="Morin E."/>
            <person name="Murat C."/>
            <person name="Sun H."/>
            <person name="Tunlid A."/>
            <person name="Henrissat B."/>
            <person name="Grigoriev I.V."/>
            <person name="Hibbett D.S."/>
            <person name="Martin F."/>
            <person name="Nordberg H.P."/>
            <person name="Cantor M.N."/>
            <person name="Hua S.X."/>
        </authorList>
    </citation>
    <scope>NUCLEOTIDE SEQUENCE [LARGE SCALE GENOMIC DNA]</scope>
    <source>
        <strain evidence="1 2">Ve08.2h10</strain>
    </source>
</reference>
<dbReference type="Proteomes" id="UP000054538">
    <property type="component" value="Unassembled WGS sequence"/>
</dbReference>
<proteinExistence type="predicted"/>
<dbReference type="AlphaFoldDB" id="A0A0D0E228"/>
<organism evidence="1 2">
    <name type="scientific">Paxillus rubicundulus Ve08.2h10</name>
    <dbReference type="NCBI Taxonomy" id="930991"/>
    <lineage>
        <taxon>Eukaryota</taxon>
        <taxon>Fungi</taxon>
        <taxon>Dikarya</taxon>
        <taxon>Basidiomycota</taxon>
        <taxon>Agaricomycotina</taxon>
        <taxon>Agaricomycetes</taxon>
        <taxon>Agaricomycetidae</taxon>
        <taxon>Boletales</taxon>
        <taxon>Paxilineae</taxon>
        <taxon>Paxillaceae</taxon>
        <taxon>Paxillus</taxon>
    </lineage>
</organism>
<gene>
    <name evidence="1" type="ORF">PAXRUDRAFT_142639</name>
</gene>
<reference evidence="2" key="2">
    <citation type="submission" date="2015-01" db="EMBL/GenBank/DDBJ databases">
        <title>Evolutionary Origins and Diversification of the Mycorrhizal Mutualists.</title>
        <authorList>
            <consortium name="DOE Joint Genome Institute"/>
            <consortium name="Mycorrhizal Genomics Consortium"/>
            <person name="Kohler A."/>
            <person name="Kuo A."/>
            <person name="Nagy L.G."/>
            <person name="Floudas D."/>
            <person name="Copeland A."/>
            <person name="Barry K.W."/>
            <person name="Cichocki N."/>
            <person name="Veneault-Fourrey C."/>
            <person name="LaButti K."/>
            <person name="Lindquist E.A."/>
            <person name="Lipzen A."/>
            <person name="Lundell T."/>
            <person name="Morin E."/>
            <person name="Murat C."/>
            <person name="Riley R."/>
            <person name="Ohm R."/>
            <person name="Sun H."/>
            <person name="Tunlid A."/>
            <person name="Henrissat B."/>
            <person name="Grigoriev I.V."/>
            <person name="Hibbett D.S."/>
            <person name="Martin F."/>
        </authorList>
    </citation>
    <scope>NUCLEOTIDE SEQUENCE [LARGE SCALE GENOMIC DNA]</scope>
    <source>
        <strain evidence="2">Ve08.2h10</strain>
    </source>
</reference>
<protein>
    <submittedName>
        <fullName evidence="1">Uncharacterized protein</fullName>
    </submittedName>
</protein>
<dbReference type="InParanoid" id="A0A0D0E228"/>
<evidence type="ECO:0000313" key="1">
    <source>
        <dbReference type="EMBL" id="KIK94529.1"/>
    </source>
</evidence>
<sequence length="131" mass="15019">MDSSNDSPIIPSQYLDNIDLNINLECTGSGRQLRDGTQCPARLVMEVYQLNQPYIHCAHCTRTLSTHLIICNLQEYDTRYLRALLEDDHTIISKCEMFAKSHSYGPLVPCSYIASPSSQHQYCHKWINRAQ</sequence>
<dbReference type="HOGENOM" id="CLU_1806805_0_0_1"/>
<name>A0A0D0E228_9AGAM</name>
<dbReference type="OrthoDB" id="2683651at2759"/>
<evidence type="ECO:0000313" key="2">
    <source>
        <dbReference type="Proteomes" id="UP000054538"/>
    </source>
</evidence>
<accession>A0A0D0E228</accession>